<dbReference type="EMBL" id="RDPI01000019">
    <property type="protein sequence ID" value="MBF4374371.1"/>
    <property type="molecule type" value="Genomic_DNA"/>
</dbReference>
<reference evidence="1 2" key="1">
    <citation type="journal article" date="2021" name="PeerJ">
        <title>Analysis of 44 Vibrio anguillarum genomes reveals high genetic diversity.</title>
        <authorList>
            <person name="Hansen M.J."/>
            <person name="Dalsgaard I."/>
        </authorList>
    </citation>
    <scope>NUCLEOTIDE SEQUENCE [LARGE SCALE GENOMIC DNA]</scope>
    <source>
        <strain evidence="1 2">040915-1/1B</strain>
    </source>
</reference>
<keyword evidence="2" id="KW-1185">Reference proteome</keyword>
<comment type="caution">
    <text evidence="1">The sequence shown here is derived from an EMBL/GenBank/DDBJ whole genome shotgun (WGS) entry which is preliminary data.</text>
</comment>
<organism evidence="1 2">
    <name type="scientific">Vibrio anguillarum</name>
    <name type="common">Listonella anguillarum</name>
    <dbReference type="NCBI Taxonomy" id="55601"/>
    <lineage>
        <taxon>Bacteria</taxon>
        <taxon>Pseudomonadati</taxon>
        <taxon>Pseudomonadota</taxon>
        <taxon>Gammaproteobacteria</taxon>
        <taxon>Vibrionales</taxon>
        <taxon>Vibrionaceae</taxon>
        <taxon>Vibrio</taxon>
    </lineage>
</organism>
<evidence type="ECO:0000313" key="2">
    <source>
        <dbReference type="Proteomes" id="UP000726136"/>
    </source>
</evidence>
<dbReference type="RefSeq" id="WP_194663838.1">
    <property type="nucleotide sequence ID" value="NZ_RDPI01000019.1"/>
</dbReference>
<proteinExistence type="predicted"/>
<evidence type="ECO:0000313" key="1">
    <source>
        <dbReference type="EMBL" id="MBF4374371.1"/>
    </source>
</evidence>
<dbReference type="InterPro" id="IPR036280">
    <property type="entry name" value="Multihaem_cyt_sf"/>
</dbReference>
<protein>
    <submittedName>
        <fullName evidence="1">HNH endonuclease</fullName>
    </submittedName>
</protein>
<gene>
    <name evidence="1" type="ORF">EAY46_14980</name>
</gene>
<dbReference type="GO" id="GO:0004519">
    <property type="term" value="F:endonuclease activity"/>
    <property type="evidence" value="ECO:0007669"/>
    <property type="project" value="UniProtKB-KW"/>
</dbReference>
<accession>A0ABR9Z7C3</accession>
<name>A0ABR9Z7C3_VIBAN</name>
<keyword evidence="1" id="KW-0540">Nuclease</keyword>
<keyword evidence="1" id="KW-0255">Endonuclease</keyword>
<sequence>MRYDNTPLFIGVIRNINALSRNDNPNIDEDNEEYKTARTNYLTEYKVTHQSSTMQCESCHIEMTRGFNIHHKDGDHSNNAPSNFSIRCRLCHLCEHLGFVGQNNLGVVVYAPNLTQAQLNALQILVFSVRSLIGDTKKHSSDYEQLKPIHQQLDMLYRNLQSTSATVSRIYNTCDPLHFANAFLAMSEDDYQKRSETNYSGLRLLFNHASVEKEIEYWKQEMFQPDNKTKPQTHPSMWQSLFTIFNNNASSNL</sequence>
<dbReference type="Proteomes" id="UP000726136">
    <property type="component" value="Unassembled WGS sequence"/>
</dbReference>
<keyword evidence="1" id="KW-0378">Hydrolase</keyword>
<dbReference type="SUPFAM" id="SSF48695">
    <property type="entry name" value="Multiheme cytochromes"/>
    <property type="match status" value="1"/>
</dbReference>